<sequence length="52" mass="5476">MDVALSLCKGIGSLSDDDVRAGMACDLRQTAFASLFLLEMAKAVVDSIEVKA</sequence>
<evidence type="ECO:0000313" key="3">
    <source>
        <dbReference type="Proteomes" id="UP000003704"/>
    </source>
</evidence>
<keyword evidence="3" id="KW-1185">Reference proteome</keyword>
<reference evidence="1 3" key="1">
    <citation type="journal article" date="2012" name="J. Bacteriol.">
        <title>Genome Sequence of n-Alkane-Degrading Hydrocarboniphaga effusa Strain AP103T (ATCC BAA-332T).</title>
        <authorList>
            <person name="Chang H.K."/>
            <person name="Zylstra G.J."/>
            <person name="Chae J.C."/>
        </authorList>
    </citation>
    <scope>NUCLEOTIDE SEQUENCE [LARGE SCALE GENOMIC DNA]</scope>
    <source>
        <strain evidence="1 3">AP103</strain>
    </source>
</reference>
<dbReference type="AlphaFoldDB" id="I7ZE85"/>
<name>I7ZE85_9GAMM</name>
<dbReference type="EMBL" id="AKGD01000001">
    <property type="protein sequence ID" value="EIT69987.1"/>
    <property type="molecule type" value="Genomic_DNA"/>
</dbReference>
<evidence type="ECO:0000313" key="1">
    <source>
        <dbReference type="EMBL" id="EIT69987.1"/>
    </source>
</evidence>
<protein>
    <submittedName>
        <fullName evidence="1">Uncharacterized protein</fullName>
    </submittedName>
</protein>
<dbReference type="EMBL" id="AKGD01000001">
    <property type="protein sequence ID" value="EIT70174.1"/>
    <property type="molecule type" value="Genomic_DNA"/>
</dbReference>
<dbReference type="STRING" id="1172194.WQQ_01240"/>
<proteinExistence type="predicted"/>
<gene>
    <name evidence="1" type="ORF">WQQ_01240</name>
    <name evidence="2" type="ORF">WQQ_03110</name>
</gene>
<accession>I7ZE85</accession>
<reference evidence="1" key="2">
    <citation type="submission" date="2012-05" db="EMBL/GenBank/DDBJ databases">
        <authorList>
            <person name="Park J.-H."/>
            <person name="Zylstra G.J."/>
            <person name="Chae J.-C."/>
        </authorList>
    </citation>
    <scope>NUCLEOTIDE SEQUENCE</scope>
    <source>
        <strain evidence="1">AP103</strain>
    </source>
</reference>
<evidence type="ECO:0000313" key="2">
    <source>
        <dbReference type="EMBL" id="EIT70174.1"/>
    </source>
</evidence>
<dbReference type="Proteomes" id="UP000003704">
    <property type="component" value="Unassembled WGS sequence"/>
</dbReference>
<organism evidence="1 3">
    <name type="scientific">Hydrocarboniphaga effusa AP103</name>
    <dbReference type="NCBI Taxonomy" id="1172194"/>
    <lineage>
        <taxon>Bacteria</taxon>
        <taxon>Pseudomonadati</taxon>
        <taxon>Pseudomonadota</taxon>
        <taxon>Gammaproteobacteria</taxon>
        <taxon>Nevskiales</taxon>
        <taxon>Nevskiaceae</taxon>
        <taxon>Hydrocarboniphaga</taxon>
    </lineage>
</organism>
<comment type="caution">
    <text evidence="1">The sequence shown here is derived from an EMBL/GenBank/DDBJ whole genome shotgun (WGS) entry which is preliminary data.</text>
</comment>